<dbReference type="SUPFAM" id="SSF51556">
    <property type="entry name" value="Metallo-dependent hydrolases"/>
    <property type="match status" value="1"/>
</dbReference>
<dbReference type="Gene3D" id="3.20.20.140">
    <property type="entry name" value="Metal-dependent hydrolases"/>
    <property type="match status" value="1"/>
</dbReference>
<reference evidence="3 4" key="1">
    <citation type="submission" date="2020-08" db="EMBL/GenBank/DDBJ databases">
        <title>Genomic Encyclopedia of Type Strains, Phase IV (KMG-IV): sequencing the most valuable type-strain genomes for metagenomic binning, comparative biology and taxonomic classification.</title>
        <authorList>
            <person name="Goeker M."/>
        </authorList>
    </citation>
    <scope>NUCLEOTIDE SEQUENCE [LARGE SCALE GENOMIC DNA]</scope>
    <source>
        <strain evidence="3 4">DSM 26189</strain>
    </source>
</reference>
<dbReference type="InterPro" id="IPR006311">
    <property type="entry name" value="TAT_signal"/>
</dbReference>
<dbReference type="AlphaFoldDB" id="A0A7W6FPE0"/>
<dbReference type="PANTHER" id="PTHR21240">
    <property type="entry name" value="2-AMINO-3-CARBOXYLMUCONATE-6-SEMIALDEHYDE DECARBOXYLASE"/>
    <property type="match status" value="1"/>
</dbReference>
<dbReference type="RefSeq" id="WP_223177362.1">
    <property type="nucleotide sequence ID" value="NZ_BSPS01000004.1"/>
</dbReference>
<sequence length="394" mass="42892">MTDGPTPVSRREAMTGAIGIGLCCAAASPGKAAAAQGAAAVAAPAAASTKIDIYNHVMPRPYLEMVQRGYANPGMVKRLTGIRALWDMDARIEILNEWPEVVQVVTLATPSPEEIAGPEESPMLARLANDGMAQICARHPKKFPAFVAALPMNNVAEALREMDRAIGSLGAKGIEIKTNVGGRPLDDPAFFPIFERATNHHGVPIWMHPARSAAMTDYSAEARSRYEIWQVMGWPYETTAAMARIVFSGMLDRLPTMRIITHHCGGMLPYFAGRAETLWAQLGSRTADEDYSRILKTLKRPFMDYFKMFYGDTVLGGSSSALRCGLDFFGPDHIVFASDCPFDPQGGPMFIRDGIRSVEELGLPDPVRQKIYVDNARALLQARPVRADAAPSPA</sequence>
<proteinExistence type="predicted"/>
<gene>
    <name evidence="3" type="ORF">GGR43_001691</name>
</gene>
<protein>
    <submittedName>
        <fullName evidence="3">Aminocarboxymuconate-semialdehyde decarboxylase</fullName>
        <ecNumber evidence="3">4.1.1.45</ecNumber>
    </submittedName>
</protein>
<dbReference type="InterPro" id="IPR032465">
    <property type="entry name" value="ACMSD"/>
</dbReference>
<evidence type="ECO:0000256" key="1">
    <source>
        <dbReference type="ARBA" id="ARBA00023239"/>
    </source>
</evidence>
<dbReference type="GO" id="GO:0005737">
    <property type="term" value="C:cytoplasm"/>
    <property type="evidence" value="ECO:0007669"/>
    <property type="project" value="TreeGrafter"/>
</dbReference>
<feature type="domain" description="Amidohydrolase-related" evidence="2">
    <location>
        <begin position="82"/>
        <end position="380"/>
    </location>
</feature>
<dbReference type="Pfam" id="PF04909">
    <property type="entry name" value="Amidohydro_2"/>
    <property type="match status" value="1"/>
</dbReference>
<dbReference type="PANTHER" id="PTHR21240:SF28">
    <property type="entry name" value="ISO-OROTATE DECARBOXYLASE (EUROFUNG)"/>
    <property type="match status" value="1"/>
</dbReference>
<dbReference type="GO" id="GO:0019748">
    <property type="term" value="P:secondary metabolic process"/>
    <property type="evidence" value="ECO:0007669"/>
    <property type="project" value="TreeGrafter"/>
</dbReference>
<dbReference type="Proteomes" id="UP000571950">
    <property type="component" value="Unassembled WGS sequence"/>
</dbReference>
<evidence type="ECO:0000259" key="2">
    <source>
        <dbReference type="Pfam" id="PF04909"/>
    </source>
</evidence>
<dbReference type="GO" id="GO:0001760">
    <property type="term" value="F:aminocarboxymuconate-semialdehyde decarboxylase activity"/>
    <property type="evidence" value="ECO:0007669"/>
    <property type="project" value="UniProtKB-EC"/>
</dbReference>
<dbReference type="PROSITE" id="PS51318">
    <property type="entry name" value="TAT"/>
    <property type="match status" value="1"/>
</dbReference>
<keyword evidence="4" id="KW-1185">Reference proteome</keyword>
<dbReference type="GO" id="GO:0016787">
    <property type="term" value="F:hydrolase activity"/>
    <property type="evidence" value="ECO:0007669"/>
    <property type="project" value="InterPro"/>
</dbReference>
<evidence type="ECO:0000313" key="4">
    <source>
        <dbReference type="Proteomes" id="UP000571950"/>
    </source>
</evidence>
<name>A0A7W6FPE0_9SPHN</name>
<dbReference type="InterPro" id="IPR032466">
    <property type="entry name" value="Metal_Hydrolase"/>
</dbReference>
<comment type="caution">
    <text evidence="3">The sequence shown here is derived from an EMBL/GenBank/DDBJ whole genome shotgun (WGS) entry which is preliminary data.</text>
</comment>
<organism evidence="3 4">
    <name type="scientific">Sphingobium jiangsuense</name>
    <dbReference type="NCBI Taxonomy" id="870476"/>
    <lineage>
        <taxon>Bacteria</taxon>
        <taxon>Pseudomonadati</taxon>
        <taxon>Pseudomonadota</taxon>
        <taxon>Alphaproteobacteria</taxon>
        <taxon>Sphingomonadales</taxon>
        <taxon>Sphingomonadaceae</taxon>
        <taxon>Sphingobium</taxon>
    </lineage>
</organism>
<dbReference type="InterPro" id="IPR006680">
    <property type="entry name" value="Amidohydro-rel"/>
</dbReference>
<accession>A0A7W6FPE0</accession>
<dbReference type="EC" id="4.1.1.45" evidence="3"/>
<evidence type="ECO:0000313" key="3">
    <source>
        <dbReference type="EMBL" id="MBB3925976.1"/>
    </source>
</evidence>
<dbReference type="EMBL" id="JACIDT010000005">
    <property type="protein sequence ID" value="MBB3925976.1"/>
    <property type="molecule type" value="Genomic_DNA"/>
</dbReference>
<keyword evidence="1 3" id="KW-0456">Lyase</keyword>